<name>A0A366M5Q4_9ACTN</name>
<reference evidence="2 3" key="1">
    <citation type="submission" date="2018-06" db="EMBL/GenBank/DDBJ databases">
        <title>Sphaerisporangium craniellae sp. nov., isolated from a marine sponge in the South China Sea.</title>
        <authorList>
            <person name="Li L."/>
        </authorList>
    </citation>
    <scope>NUCLEOTIDE SEQUENCE [LARGE SCALE GENOMIC DNA]</scope>
    <source>
        <strain evidence="2 3">LHW63015</strain>
    </source>
</reference>
<evidence type="ECO:0000259" key="1">
    <source>
        <dbReference type="Pfam" id="PF03235"/>
    </source>
</evidence>
<dbReference type="PANTHER" id="PTHR37292">
    <property type="entry name" value="VNG6097C"/>
    <property type="match status" value="1"/>
</dbReference>
<accession>A0A366M5Q4</accession>
<dbReference type="OrthoDB" id="9787127at2"/>
<dbReference type="AlphaFoldDB" id="A0A366M5Q4"/>
<dbReference type="Proteomes" id="UP000253303">
    <property type="component" value="Unassembled WGS sequence"/>
</dbReference>
<evidence type="ECO:0000313" key="2">
    <source>
        <dbReference type="EMBL" id="RBQ21377.1"/>
    </source>
</evidence>
<dbReference type="RefSeq" id="WP_113977839.1">
    <property type="nucleotide sequence ID" value="NZ_QMEY01000001.1"/>
</dbReference>
<proteinExistence type="predicted"/>
<protein>
    <submittedName>
        <fullName evidence="2">DUF262 domain-containing protein</fullName>
    </submittedName>
</protein>
<evidence type="ECO:0000313" key="3">
    <source>
        <dbReference type="Proteomes" id="UP000253303"/>
    </source>
</evidence>
<comment type="caution">
    <text evidence="2">The sequence shown here is derived from an EMBL/GenBank/DDBJ whole genome shotgun (WGS) entry which is preliminary data.</text>
</comment>
<dbReference type="PANTHER" id="PTHR37292:SF2">
    <property type="entry name" value="DUF262 DOMAIN-CONTAINING PROTEIN"/>
    <property type="match status" value="1"/>
</dbReference>
<sequence>MPPVSRPKVESVSPGDLVEYALQGRLRIPSIYQWDRADVTLLFDSILRGYPIGQLLVWQRPATAGTIFVGHLRIEAPAVGDAYWVVDGQQRITSLVGALTATDETVDPRFRIFFDLASESFVALSRLQRPADDQFPMSLVLDTTGTNAWLQARPELSDRQIALADQVIAGVRDYKIPMYIVAGDDDHTLRDIFQRTNTRGNPLTDVEVFGTLLSTDDEKQRGDLHTLGSAVHAFGFGEIPEPVLRQSLLAVGDPARTETALGHVVDFFRDEAGIPHAWLIPHPEYIPVLAIFMAEFGPPRGRAAELLRRWVWRGMVGEPVEDDTVFLRAVHTDPLASAQRLIGLLPALQGWRPDISETRLTHPKAKVNFLGLLSLAPRHLPMGGHRQGEPIDVAPLLEVTDPLVPVLDDSSSLGRGMANHLILPLAEAGDLAERLRWDTFDERVLASHCLDAQFLELLRFGPPHRFLEARAKAVEAVIYRYVQDRALFGFPDGPDVTALLGEDDERD</sequence>
<gene>
    <name evidence="2" type="ORF">DP939_01270</name>
</gene>
<dbReference type="EMBL" id="QMEY01000001">
    <property type="protein sequence ID" value="RBQ21377.1"/>
    <property type="molecule type" value="Genomic_DNA"/>
</dbReference>
<keyword evidence="3" id="KW-1185">Reference proteome</keyword>
<dbReference type="Pfam" id="PF03235">
    <property type="entry name" value="GmrSD_N"/>
    <property type="match status" value="1"/>
</dbReference>
<feature type="domain" description="GmrSD restriction endonucleases N-terminal" evidence="1">
    <location>
        <begin position="32"/>
        <end position="209"/>
    </location>
</feature>
<organism evidence="2 3">
    <name type="scientific">Spongiactinospora rosea</name>
    <dbReference type="NCBI Taxonomy" id="2248750"/>
    <lineage>
        <taxon>Bacteria</taxon>
        <taxon>Bacillati</taxon>
        <taxon>Actinomycetota</taxon>
        <taxon>Actinomycetes</taxon>
        <taxon>Streptosporangiales</taxon>
        <taxon>Streptosporangiaceae</taxon>
        <taxon>Spongiactinospora</taxon>
    </lineage>
</organism>
<dbReference type="InterPro" id="IPR004919">
    <property type="entry name" value="GmrSD_N"/>
</dbReference>